<gene>
    <name evidence="1" type="ORF">Q3M24_12045</name>
</gene>
<accession>A0AAU8LQ62</accession>
<reference evidence="1" key="2">
    <citation type="submission" date="2024-06" db="EMBL/GenBank/DDBJ databases">
        <authorList>
            <person name="Plum-Jensen L.E."/>
            <person name="Schramm A."/>
            <person name="Marshall I.P.G."/>
        </authorList>
    </citation>
    <scope>NUCLEOTIDE SEQUENCE</scope>
    <source>
        <strain evidence="1">Rat1</strain>
    </source>
</reference>
<name>A0AAU8LQ62_9BACT</name>
<organism evidence="1">
    <name type="scientific">Candidatus Electrothrix aestuarii</name>
    <dbReference type="NCBI Taxonomy" id="3062594"/>
    <lineage>
        <taxon>Bacteria</taxon>
        <taxon>Pseudomonadati</taxon>
        <taxon>Thermodesulfobacteriota</taxon>
        <taxon>Desulfobulbia</taxon>
        <taxon>Desulfobulbales</taxon>
        <taxon>Desulfobulbaceae</taxon>
        <taxon>Candidatus Electrothrix</taxon>
    </lineage>
</organism>
<dbReference type="KEGG" id="eaj:Q3M24_12045"/>
<sequence>MGYRCGEDPVSPVYADGELVAFIRITSLDCPHIYDVSDEFTIDHAKECE</sequence>
<reference evidence="1" key="1">
    <citation type="journal article" date="2024" name="Syst. Appl. Microbiol.">
        <title>First single-strain enrichments of Electrothrix cable bacteria, description of E. aestuarii sp. nov. and E. rattekaaiensis sp. nov., and proposal of a cable bacteria taxonomy following the rules of the SeqCode.</title>
        <authorList>
            <person name="Plum-Jensen L.E."/>
            <person name="Schramm A."/>
            <person name="Marshall I.P.G."/>
        </authorList>
    </citation>
    <scope>NUCLEOTIDE SEQUENCE</scope>
    <source>
        <strain evidence="1">Rat1</strain>
    </source>
</reference>
<dbReference type="EMBL" id="CP159373">
    <property type="protein sequence ID" value="XCN71052.1"/>
    <property type="molecule type" value="Genomic_DNA"/>
</dbReference>
<evidence type="ECO:0000313" key="1">
    <source>
        <dbReference type="EMBL" id="XCN71052.1"/>
    </source>
</evidence>
<dbReference type="AlphaFoldDB" id="A0AAU8LQ62"/>
<protein>
    <submittedName>
        <fullName evidence="1">Uncharacterized protein</fullName>
    </submittedName>
</protein>
<proteinExistence type="predicted"/>